<dbReference type="InterPro" id="IPR051237">
    <property type="entry name" value="Ferric-chelate_Red/DefProt"/>
</dbReference>
<comment type="caution">
    <text evidence="3">The sequence shown here is derived from an EMBL/GenBank/DDBJ whole genome shotgun (WGS) entry which is preliminary data.</text>
</comment>
<reference evidence="3 4" key="1">
    <citation type="submission" date="2024-02" db="EMBL/GenBank/DDBJ databases">
        <authorList>
            <person name="Daric V."/>
            <person name="Darras S."/>
        </authorList>
    </citation>
    <scope>NUCLEOTIDE SEQUENCE [LARGE SCALE GENOMIC DNA]</scope>
</reference>
<organism evidence="3 4">
    <name type="scientific">Clavelina lepadiformis</name>
    <name type="common">Light-bulb sea squirt</name>
    <name type="synonym">Ascidia lepadiformis</name>
    <dbReference type="NCBI Taxonomy" id="159417"/>
    <lineage>
        <taxon>Eukaryota</taxon>
        <taxon>Metazoa</taxon>
        <taxon>Chordata</taxon>
        <taxon>Tunicata</taxon>
        <taxon>Ascidiacea</taxon>
        <taxon>Aplousobranchia</taxon>
        <taxon>Clavelinidae</taxon>
        <taxon>Clavelina</taxon>
    </lineage>
</organism>
<evidence type="ECO:0000259" key="2">
    <source>
        <dbReference type="PROSITE" id="PS51019"/>
    </source>
</evidence>
<feature type="domain" description="Reelin" evidence="2">
    <location>
        <begin position="15"/>
        <end position="183"/>
    </location>
</feature>
<keyword evidence="1" id="KW-0732">Signal</keyword>
<gene>
    <name evidence="3" type="ORF">CVLEPA_LOCUS28791</name>
</gene>
<evidence type="ECO:0000313" key="4">
    <source>
        <dbReference type="Proteomes" id="UP001642483"/>
    </source>
</evidence>
<dbReference type="InterPro" id="IPR002861">
    <property type="entry name" value="Reeler_dom"/>
</dbReference>
<evidence type="ECO:0000256" key="1">
    <source>
        <dbReference type="SAM" id="SignalP"/>
    </source>
</evidence>
<protein>
    <recommendedName>
        <fullName evidence="2">Reelin domain-containing protein</fullName>
    </recommendedName>
</protein>
<feature type="chain" id="PRO_5045393199" description="Reelin domain-containing protein" evidence="1">
    <location>
        <begin position="21"/>
        <end position="195"/>
    </location>
</feature>
<feature type="signal peptide" evidence="1">
    <location>
        <begin position="1"/>
        <end position="20"/>
    </location>
</feature>
<dbReference type="Pfam" id="PF02014">
    <property type="entry name" value="Reeler"/>
    <property type="match status" value="1"/>
</dbReference>
<accession>A0ABP0GXH9</accession>
<dbReference type="EMBL" id="CAWYQH010000152">
    <property type="protein sequence ID" value="CAK8695524.1"/>
    <property type="molecule type" value="Genomic_DNA"/>
</dbReference>
<dbReference type="InterPro" id="IPR042307">
    <property type="entry name" value="Reeler_sf"/>
</dbReference>
<dbReference type="CDD" id="cd08544">
    <property type="entry name" value="Reeler"/>
    <property type="match status" value="1"/>
</dbReference>
<keyword evidence="4" id="KW-1185">Reference proteome</keyword>
<evidence type="ECO:0000313" key="3">
    <source>
        <dbReference type="EMBL" id="CAK8695524.1"/>
    </source>
</evidence>
<sequence length="195" mass="21280">MMLVYLVTFITFVGSQTASGYPSGAPASSCNSMMPRHKLNGSSTVFISGQTSTRYSVVTMASNYSVGDVVRVWVEDNQTTGYKGILLQARTPNGHSARGTWRSPPANTKLIACDEGNDTVTHSNTMLKTHNDVYEWVPGKSYGKIQFVATIAASRSVFWVQLKSSTINGASHLLYSNCNLILTMFAFLITAALRY</sequence>
<dbReference type="Gene3D" id="2.60.40.4060">
    <property type="entry name" value="Reeler domain"/>
    <property type="match status" value="1"/>
</dbReference>
<dbReference type="PANTHER" id="PTHR45828">
    <property type="entry name" value="CYTOCHROME B561/FERRIC REDUCTASE TRANSMEMBRANE"/>
    <property type="match status" value="1"/>
</dbReference>
<name>A0ABP0GXH9_CLALP</name>
<dbReference type="Proteomes" id="UP001642483">
    <property type="component" value="Unassembled WGS sequence"/>
</dbReference>
<proteinExistence type="predicted"/>
<dbReference type="PANTHER" id="PTHR45828:SF33">
    <property type="entry name" value="DOMON DOMAIN-CONTAINING PROTEIN"/>
    <property type="match status" value="1"/>
</dbReference>
<dbReference type="PROSITE" id="PS51019">
    <property type="entry name" value="REELIN"/>
    <property type="match status" value="1"/>
</dbReference>